<evidence type="ECO:0000256" key="1">
    <source>
        <dbReference type="SAM" id="SignalP"/>
    </source>
</evidence>
<feature type="signal peptide" evidence="1">
    <location>
        <begin position="1"/>
        <end position="17"/>
    </location>
</feature>
<feature type="chain" id="PRO_5024833488" description="DUF3304 domain-containing protein" evidence="1">
    <location>
        <begin position="18"/>
        <end position="168"/>
    </location>
</feature>
<dbReference type="RefSeq" id="WP_153269997.1">
    <property type="nucleotide sequence ID" value="NZ_CP043498.1"/>
</dbReference>
<accession>A0A5Q0C7P5</accession>
<protein>
    <recommendedName>
        <fullName evidence="4">DUF3304 domain-containing protein</fullName>
    </recommendedName>
</protein>
<reference evidence="2 3" key="1">
    <citation type="submission" date="2019-08" db="EMBL/GenBank/DDBJ databases">
        <title>Prosopis cineraria nodule microbiome.</title>
        <authorList>
            <person name="Ali R."/>
            <person name="Chaluvadi S.R."/>
            <person name="Wang X."/>
        </authorList>
    </citation>
    <scope>NUCLEOTIDE SEQUENCE [LARGE SCALE GENOMIC DNA]</scope>
    <source>
        <strain evidence="2 3">BG7</strain>
    </source>
</reference>
<dbReference type="OrthoDB" id="7916166at2"/>
<proteinExistence type="predicted"/>
<dbReference type="AlphaFoldDB" id="A0A5Q0C7P5"/>
<evidence type="ECO:0000313" key="2">
    <source>
        <dbReference type="EMBL" id="QFY59649.1"/>
    </source>
</evidence>
<organism evidence="2 3">
    <name type="scientific">Rhizobium grahamii</name>
    <dbReference type="NCBI Taxonomy" id="1120045"/>
    <lineage>
        <taxon>Bacteria</taxon>
        <taxon>Pseudomonadati</taxon>
        <taxon>Pseudomonadota</taxon>
        <taxon>Alphaproteobacteria</taxon>
        <taxon>Hyphomicrobiales</taxon>
        <taxon>Rhizobiaceae</taxon>
        <taxon>Rhizobium/Agrobacterium group</taxon>
        <taxon>Rhizobium</taxon>
    </lineage>
</organism>
<keyword evidence="3" id="KW-1185">Reference proteome</keyword>
<name>A0A5Q0C7P5_9HYPH</name>
<keyword evidence="1" id="KW-0732">Signal</keyword>
<gene>
    <name evidence="2" type="ORF">FZ934_03895</name>
</gene>
<dbReference type="KEGG" id="rgr:FZ934_03895"/>
<evidence type="ECO:0000313" key="3">
    <source>
        <dbReference type="Proteomes" id="UP000326881"/>
    </source>
</evidence>
<dbReference type="EMBL" id="CP043498">
    <property type="protein sequence ID" value="QFY59649.1"/>
    <property type="molecule type" value="Genomic_DNA"/>
</dbReference>
<dbReference type="PROSITE" id="PS51257">
    <property type="entry name" value="PROKAR_LIPOPROTEIN"/>
    <property type="match status" value="1"/>
</dbReference>
<sequence length="168" mass="18204">MKAGWIAALATAIVVLAGCQRQTDNLVEFGGHVFVFNYRVAVATYLVTLNKKAPIPDGSVAIAEFENPSGGDPLVTNEKIYPFWDKITIQSPAVHCVKKDRPYVVNVRLVDAGGKTLQSLQTKVISSVDQSVMPGKPLVVGPFYNKNPEVFKADGTTDYDTKDTCPST</sequence>
<dbReference type="Proteomes" id="UP000326881">
    <property type="component" value="Chromosome"/>
</dbReference>
<evidence type="ECO:0008006" key="4">
    <source>
        <dbReference type="Google" id="ProtNLM"/>
    </source>
</evidence>